<gene>
    <name evidence="1" type="ORF">AYBTSS11_LOCUS26850</name>
</gene>
<proteinExistence type="predicted"/>
<sequence length="104" mass="11036">MNGKVAHREVRLGPQIAFVVGLPKVEKGAGVVLAVVGGDCQGVSGAIRLKGKRESEGAGRVGAATRGKRGIQEEWKQGSLGRTVRRVSEGKMKVMKIKVMTQNL</sequence>
<dbReference type="EMBL" id="OY731406">
    <property type="protein sequence ID" value="CAJ1974768.1"/>
    <property type="molecule type" value="Genomic_DNA"/>
</dbReference>
<dbReference type="AlphaFoldDB" id="A0AA86VTP0"/>
<name>A0AA86VTP0_9FABA</name>
<dbReference type="Proteomes" id="UP001189624">
    <property type="component" value="Chromosome 9"/>
</dbReference>
<evidence type="ECO:0000313" key="2">
    <source>
        <dbReference type="Proteomes" id="UP001189624"/>
    </source>
</evidence>
<dbReference type="Gramene" id="rna-AYBTSS11_LOCUS26850">
    <property type="protein sequence ID" value="CAJ1974768.1"/>
    <property type="gene ID" value="gene-AYBTSS11_LOCUS26850"/>
</dbReference>
<protein>
    <submittedName>
        <fullName evidence="1">Uncharacterized protein</fullName>
    </submittedName>
</protein>
<accession>A0AA86VTP0</accession>
<feature type="non-terminal residue" evidence="1">
    <location>
        <position position="104"/>
    </location>
</feature>
<evidence type="ECO:0000313" key="1">
    <source>
        <dbReference type="EMBL" id="CAJ1974768.1"/>
    </source>
</evidence>
<keyword evidence="2" id="KW-1185">Reference proteome</keyword>
<organism evidence="1 2">
    <name type="scientific">Sphenostylis stenocarpa</name>
    <dbReference type="NCBI Taxonomy" id="92480"/>
    <lineage>
        <taxon>Eukaryota</taxon>
        <taxon>Viridiplantae</taxon>
        <taxon>Streptophyta</taxon>
        <taxon>Embryophyta</taxon>
        <taxon>Tracheophyta</taxon>
        <taxon>Spermatophyta</taxon>
        <taxon>Magnoliopsida</taxon>
        <taxon>eudicotyledons</taxon>
        <taxon>Gunneridae</taxon>
        <taxon>Pentapetalae</taxon>
        <taxon>rosids</taxon>
        <taxon>fabids</taxon>
        <taxon>Fabales</taxon>
        <taxon>Fabaceae</taxon>
        <taxon>Papilionoideae</taxon>
        <taxon>50 kb inversion clade</taxon>
        <taxon>NPAAA clade</taxon>
        <taxon>indigoferoid/millettioid clade</taxon>
        <taxon>Phaseoleae</taxon>
        <taxon>Sphenostylis</taxon>
    </lineage>
</organism>
<reference evidence="1" key="1">
    <citation type="submission" date="2023-10" db="EMBL/GenBank/DDBJ databases">
        <authorList>
            <person name="Domelevo Entfellner J.-B."/>
        </authorList>
    </citation>
    <scope>NUCLEOTIDE SEQUENCE</scope>
</reference>
<feature type="non-terminal residue" evidence="1">
    <location>
        <position position="1"/>
    </location>
</feature>